<dbReference type="Proteomes" id="UP000501240">
    <property type="component" value="Chromosome"/>
</dbReference>
<sequence length="63" mass="6767">MSRSTVLGIWSRAFSGVTRPEPLMPALLTSTSRRPKRSSTRLAASRTEAGVGDVQSDRVHVAA</sequence>
<protein>
    <submittedName>
        <fullName evidence="2">Uncharacterized protein</fullName>
    </submittedName>
</protein>
<proteinExistence type="predicted"/>
<keyword evidence="3" id="KW-1185">Reference proteome</keyword>
<evidence type="ECO:0000256" key="1">
    <source>
        <dbReference type="SAM" id="MobiDB-lite"/>
    </source>
</evidence>
<name>A0A7D3ZU83_ACTVE</name>
<dbReference type="AlphaFoldDB" id="A0A7D3ZU83"/>
<gene>
    <name evidence="2" type="ORF">ACTIVE_0238</name>
</gene>
<evidence type="ECO:0000313" key="2">
    <source>
        <dbReference type="EMBL" id="QKG18604.1"/>
    </source>
</evidence>
<feature type="region of interest" description="Disordered" evidence="1">
    <location>
        <begin position="26"/>
        <end position="63"/>
    </location>
</feature>
<reference evidence="2 3" key="1">
    <citation type="submission" date="2020-05" db="EMBL/GenBank/DDBJ databases">
        <title>Actinomadura verrucosospora NRRL-B18236 (PFL_A860) Genome sequencing and assembly.</title>
        <authorList>
            <person name="Samborskyy M."/>
        </authorList>
    </citation>
    <scope>NUCLEOTIDE SEQUENCE [LARGE SCALE GENOMIC DNA]</scope>
    <source>
        <strain evidence="2 3">NRRL:B18236</strain>
    </source>
</reference>
<evidence type="ECO:0000313" key="3">
    <source>
        <dbReference type="Proteomes" id="UP000501240"/>
    </source>
</evidence>
<dbReference type="EMBL" id="CP053892">
    <property type="protein sequence ID" value="QKG18604.1"/>
    <property type="molecule type" value="Genomic_DNA"/>
</dbReference>
<organism evidence="2 3">
    <name type="scientific">Actinomadura verrucosospora</name>
    <dbReference type="NCBI Taxonomy" id="46165"/>
    <lineage>
        <taxon>Bacteria</taxon>
        <taxon>Bacillati</taxon>
        <taxon>Actinomycetota</taxon>
        <taxon>Actinomycetes</taxon>
        <taxon>Streptosporangiales</taxon>
        <taxon>Thermomonosporaceae</taxon>
        <taxon>Actinomadura</taxon>
    </lineage>
</organism>
<accession>A0A7D3ZU83</accession>